<sequence>MVNIYLFIELLRAANAADVVGQLKALDLGSCTFANVVVLADDKLVAQLDCKSSTEANTAILEKISPIDGIVQTNIIAAVRPVHK</sequence>
<evidence type="ECO:0008006" key="3">
    <source>
        <dbReference type="Google" id="ProtNLM"/>
    </source>
</evidence>
<proteinExistence type="predicted"/>
<dbReference type="AlphaFoldDB" id="A0A6I3KHY1"/>
<protein>
    <recommendedName>
        <fullName evidence="3">BON domain-containing protein</fullName>
    </recommendedName>
</protein>
<name>A0A6I3KHY1_9HYPH</name>
<organism evidence="1 2">
    <name type="scientific">Hyphomicrobium album</name>
    <dbReference type="NCBI Taxonomy" id="2665159"/>
    <lineage>
        <taxon>Bacteria</taxon>
        <taxon>Pseudomonadati</taxon>
        <taxon>Pseudomonadota</taxon>
        <taxon>Alphaproteobacteria</taxon>
        <taxon>Hyphomicrobiales</taxon>
        <taxon>Hyphomicrobiaceae</taxon>
        <taxon>Hyphomicrobium</taxon>
    </lineage>
</organism>
<keyword evidence="2" id="KW-1185">Reference proteome</keyword>
<dbReference type="RefSeq" id="WP_154738239.1">
    <property type="nucleotide sequence ID" value="NZ_WMBQ01000001.1"/>
</dbReference>
<accession>A0A6I3KHY1</accession>
<reference evidence="1 2" key="1">
    <citation type="submission" date="2019-11" db="EMBL/GenBank/DDBJ databases">
        <title>Identification of a novel strain.</title>
        <authorList>
            <person name="Xu Q."/>
            <person name="Wang G."/>
        </authorList>
    </citation>
    <scope>NUCLEOTIDE SEQUENCE [LARGE SCALE GENOMIC DNA]</scope>
    <source>
        <strain evidence="2">xq</strain>
    </source>
</reference>
<evidence type="ECO:0000313" key="1">
    <source>
        <dbReference type="EMBL" id="MTD93726.1"/>
    </source>
</evidence>
<dbReference type="Proteomes" id="UP000440694">
    <property type="component" value="Unassembled WGS sequence"/>
</dbReference>
<comment type="caution">
    <text evidence="1">The sequence shown here is derived from an EMBL/GenBank/DDBJ whole genome shotgun (WGS) entry which is preliminary data.</text>
</comment>
<gene>
    <name evidence="1" type="ORF">GIW81_05190</name>
</gene>
<dbReference type="EMBL" id="WMBQ01000001">
    <property type="protein sequence ID" value="MTD93726.1"/>
    <property type="molecule type" value="Genomic_DNA"/>
</dbReference>
<evidence type="ECO:0000313" key="2">
    <source>
        <dbReference type="Proteomes" id="UP000440694"/>
    </source>
</evidence>